<dbReference type="Proteomes" id="UP001154312">
    <property type="component" value="Unassembled WGS sequence"/>
</dbReference>
<accession>A0A9X4JUY6</accession>
<evidence type="ECO:0000256" key="1">
    <source>
        <dbReference type="ARBA" id="ARBA00022747"/>
    </source>
</evidence>
<protein>
    <submittedName>
        <fullName evidence="3">Uncharacterized protein</fullName>
    </submittedName>
</protein>
<keyword evidence="4" id="KW-1185">Reference proteome</keyword>
<dbReference type="GO" id="GO:0003677">
    <property type="term" value="F:DNA binding"/>
    <property type="evidence" value="ECO:0007669"/>
    <property type="project" value="UniProtKB-KW"/>
</dbReference>
<keyword evidence="1" id="KW-0680">Restriction system</keyword>
<dbReference type="SUPFAM" id="SSF116734">
    <property type="entry name" value="DNA methylase specificity domain"/>
    <property type="match status" value="1"/>
</dbReference>
<proteinExistence type="predicted"/>
<comment type="caution">
    <text evidence="3">The sequence shown here is derived from an EMBL/GenBank/DDBJ whole genome shotgun (WGS) entry which is preliminary data.</text>
</comment>
<keyword evidence="2" id="KW-0238">DNA-binding</keyword>
<dbReference type="Gene3D" id="3.90.220.20">
    <property type="entry name" value="DNA methylase specificity domains"/>
    <property type="match status" value="1"/>
</dbReference>
<dbReference type="AlphaFoldDB" id="A0A9X4JUY6"/>
<reference evidence="3" key="1">
    <citation type="submission" date="2022-02" db="EMBL/GenBank/DDBJ databases">
        <authorList>
            <person name="Leng L."/>
        </authorList>
    </citation>
    <scope>NUCLEOTIDE SEQUENCE</scope>
    <source>
        <strain evidence="3">JI</strain>
    </source>
</reference>
<name>A0A9X4JUY6_9FIRM</name>
<evidence type="ECO:0000313" key="3">
    <source>
        <dbReference type="EMBL" id="MDF9407181.1"/>
    </source>
</evidence>
<gene>
    <name evidence="3" type="ORF">L7E55_02225</name>
</gene>
<dbReference type="RefSeq" id="WP_277442357.1">
    <property type="nucleotide sequence ID" value="NZ_JAKOAV010000002.1"/>
</dbReference>
<organism evidence="3 4">
    <name type="scientific">Pelotomaculum isophthalicicum JI</name>
    <dbReference type="NCBI Taxonomy" id="947010"/>
    <lineage>
        <taxon>Bacteria</taxon>
        <taxon>Bacillati</taxon>
        <taxon>Bacillota</taxon>
        <taxon>Clostridia</taxon>
        <taxon>Eubacteriales</taxon>
        <taxon>Desulfotomaculaceae</taxon>
        <taxon>Pelotomaculum</taxon>
    </lineage>
</organism>
<evidence type="ECO:0000313" key="4">
    <source>
        <dbReference type="Proteomes" id="UP001154312"/>
    </source>
</evidence>
<dbReference type="EMBL" id="JAKOAV010000002">
    <property type="protein sequence ID" value="MDF9407181.1"/>
    <property type="molecule type" value="Genomic_DNA"/>
</dbReference>
<dbReference type="GO" id="GO:0009307">
    <property type="term" value="P:DNA restriction-modification system"/>
    <property type="evidence" value="ECO:0007669"/>
    <property type="project" value="UniProtKB-KW"/>
</dbReference>
<evidence type="ECO:0000256" key="2">
    <source>
        <dbReference type="ARBA" id="ARBA00023125"/>
    </source>
</evidence>
<dbReference type="InterPro" id="IPR044946">
    <property type="entry name" value="Restrct_endonuc_typeI_TRD_sf"/>
</dbReference>
<sequence>MAALKNVKLGDIASIVNGLPDVKQHELMYNTSLITYNFIQPNHLGIFNNINITSKIKRQTPIDGNYFVRENDILFKRLNPDVATLVREDVPNTTFSSNLIVIRVTKEYFPAYIACLLENQGIALLNGNIVGSVAAINSISVKALAALDIPAIAYEKQVAVGQMWLLHKKRKRLLIDLIAADQGLMAAVLKSVTANSREEK</sequence>